<feature type="compositionally biased region" description="Basic and acidic residues" evidence="1">
    <location>
        <begin position="1097"/>
        <end position="1107"/>
    </location>
</feature>
<evidence type="ECO:0000256" key="1">
    <source>
        <dbReference type="SAM" id="MobiDB-lite"/>
    </source>
</evidence>
<accession>A0AAD7HGF6</accession>
<evidence type="ECO:0000313" key="3">
    <source>
        <dbReference type="Proteomes" id="UP001215280"/>
    </source>
</evidence>
<feature type="region of interest" description="Disordered" evidence="1">
    <location>
        <begin position="724"/>
        <end position="749"/>
    </location>
</feature>
<protein>
    <submittedName>
        <fullName evidence="2">Uncharacterized protein</fullName>
    </submittedName>
</protein>
<feature type="compositionally biased region" description="Basic residues" evidence="1">
    <location>
        <begin position="732"/>
        <end position="743"/>
    </location>
</feature>
<comment type="caution">
    <text evidence="2">The sequence shown here is derived from an EMBL/GenBank/DDBJ whole genome shotgun (WGS) entry which is preliminary data.</text>
</comment>
<dbReference type="Proteomes" id="UP001215280">
    <property type="component" value="Unassembled WGS sequence"/>
</dbReference>
<dbReference type="EMBL" id="JARJLG010000282">
    <property type="protein sequence ID" value="KAJ7720214.1"/>
    <property type="molecule type" value="Genomic_DNA"/>
</dbReference>
<reference evidence="2" key="1">
    <citation type="submission" date="2023-03" db="EMBL/GenBank/DDBJ databases">
        <title>Massive genome expansion in bonnet fungi (Mycena s.s.) driven by repeated elements and novel gene families across ecological guilds.</title>
        <authorList>
            <consortium name="Lawrence Berkeley National Laboratory"/>
            <person name="Harder C.B."/>
            <person name="Miyauchi S."/>
            <person name="Viragh M."/>
            <person name="Kuo A."/>
            <person name="Thoen E."/>
            <person name="Andreopoulos B."/>
            <person name="Lu D."/>
            <person name="Skrede I."/>
            <person name="Drula E."/>
            <person name="Henrissat B."/>
            <person name="Morin E."/>
            <person name="Kohler A."/>
            <person name="Barry K."/>
            <person name="LaButti K."/>
            <person name="Morin E."/>
            <person name="Salamov A."/>
            <person name="Lipzen A."/>
            <person name="Mereny Z."/>
            <person name="Hegedus B."/>
            <person name="Baldrian P."/>
            <person name="Stursova M."/>
            <person name="Weitz H."/>
            <person name="Taylor A."/>
            <person name="Grigoriev I.V."/>
            <person name="Nagy L.G."/>
            <person name="Martin F."/>
            <person name="Kauserud H."/>
        </authorList>
    </citation>
    <scope>NUCLEOTIDE SEQUENCE</scope>
    <source>
        <strain evidence="2">CBHHK188m</strain>
    </source>
</reference>
<feature type="compositionally biased region" description="Low complexity" evidence="1">
    <location>
        <begin position="1110"/>
        <end position="1125"/>
    </location>
</feature>
<name>A0AAD7HGF6_9AGAR</name>
<gene>
    <name evidence="2" type="ORF">DFH07DRAFT_784458</name>
</gene>
<organism evidence="2 3">
    <name type="scientific">Mycena maculata</name>
    <dbReference type="NCBI Taxonomy" id="230809"/>
    <lineage>
        <taxon>Eukaryota</taxon>
        <taxon>Fungi</taxon>
        <taxon>Dikarya</taxon>
        <taxon>Basidiomycota</taxon>
        <taxon>Agaricomycotina</taxon>
        <taxon>Agaricomycetes</taxon>
        <taxon>Agaricomycetidae</taxon>
        <taxon>Agaricales</taxon>
        <taxon>Marasmiineae</taxon>
        <taxon>Mycenaceae</taxon>
        <taxon>Mycena</taxon>
    </lineage>
</organism>
<feature type="region of interest" description="Disordered" evidence="1">
    <location>
        <begin position="1071"/>
        <end position="1147"/>
    </location>
</feature>
<evidence type="ECO:0000313" key="2">
    <source>
        <dbReference type="EMBL" id="KAJ7720214.1"/>
    </source>
</evidence>
<keyword evidence="3" id="KW-1185">Reference proteome</keyword>
<dbReference type="AlphaFoldDB" id="A0AAD7HGF6"/>
<sequence length="1224" mass="134698">MLPPRKHQRADSLLPIAPAALKLGETTLQISTWGPWDCDRSRPELTDIRQCPALSKPVNEIVLRLCKRQHWTATSAAVFWGSRKADDQRSITEILHVKISAQDPHECAPTPTPALHPLHVKAPTRQTPHAQPQEPTLSHPDVRTPNPACQPAYAHLRTLSLSPQTPHAHLRPLIPSRPNTSPPSLRTYLRTARTPDLVHPFTHAQANAALKTVVRKAKAIFVLCSTAPFTLDKNHNQTYHRHLTPRAQPRAPISTSPTPDACLRVPLPAHPHTPVPFLHRLHLRPLAPHNRPHQALVAATTLSTVLALRSNTTAPLANPSPLWHSRSWALAASLRGCKHGTHCSHGAMASGEELRPRRCSLGCRILASCSPHSRRAHLPDCDSMARFNGDRMPFNSCPEIALHSACLTCDAASGLLERSFGLALRKTTASALRPTTLPAQDGERNGKAMGDLASALRPTSPSFAQYGECNGKAWVAGVPMSGCPKCRLCMEPSGLLEQDASSLTAMQRVGLRLTFPSLVQDTSGLVTFLAPGARFSCWWTTRDVHESLFSIFVMLCCARALKLTVPFGRRKRRAERVQAEMAWLDSVSGGAVVEQIIDEKRGGKTHSVQSWESADAVPVHQRQTQAENGAVCKRAGGETDMKSAFLIEMDGDKDKSQGQNGLVLCAHGMTNSMRLRGHARNFRAVSRQISARERPLPNPSDLGPVDFQLSCQPSARMQNIRMLLTKDPRGDNRKKKKLKKKKPEQRDLSLSKFFPDAIHPESEIQHYKDERPRKESGTRCLNEFPKTYHTNGADAFQIFLDQQRVRDPRAGACERGAVQPRSSTAHHGGLPPVASLASKLSALLLLTSSRNLKSRMQQRRERSGRLAFKFETRKVLFVHSTTINYQGSVSMISVSITEVPSTLPAESAKPTFTLTNVDGHGCLGQPARAWEVQARGRDGQADVVNSAKDADRDRELRGREQLFRDSDSACRLFNSLKNMPRTYRSTALDPLHLQARPEFELSAPLRTVHDARANLRMLLAQLSLSDDKVAVVEEERCPCRTPTRVQGPVSELEANMDDLHTKFEAALAHLEEETEAKERSRRCSRRLTSLASSIRARGGERPHEGRQHAAARSTRTATSKRSSCRMSKTLSPNSKLPALPLQSSAATKEHSSALRAECRTLDVKESALQSRAVGGVQARGGDTLICALLALPRWSVAAPSAAANPDAPANLLALPAFKVCWRRA</sequence>
<proteinExistence type="predicted"/>